<evidence type="ECO:0000313" key="2">
    <source>
        <dbReference type="Proteomes" id="UP000544872"/>
    </source>
</evidence>
<comment type="caution">
    <text evidence="1">The sequence shown here is derived from an EMBL/GenBank/DDBJ whole genome shotgun (WGS) entry which is preliminary data.</text>
</comment>
<dbReference type="EMBL" id="JACIIX010000004">
    <property type="protein sequence ID" value="MBB6209938.1"/>
    <property type="molecule type" value="Genomic_DNA"/>
</dbReference>
<accession>A0A7W9ZF32</accession>
<evidence type="ECO:0000313" key="1">
    <source>
        <dbReference type="EMBL" id="MBB6209938.1"/>
    </source>
</evidence>
<dbReference type="GO" id="GO:0032259">
    <property type="term" value="P:methylation"/>
    <property type="evidence" value="ECO:0007669"/>
    <property type="project" value="UniProtKB-KW"/>
</dbReference>
<keyword evidence="1" id="KW-0808">Transferase</keyword>
<protein>
    <submittedName>
        <fullName evidence="1">SAM-dependent methyltransferase</fullName>
    </submittedName>
</protein>
<keyword evidence="1" id="KW-0489">Methyltransferase</keyword>
<keyword evidence="2" id="KW-1185">Reference proteome</keyword>
<proteinExistence type="predicted"/>
<dbReference type="AlphaFoldDB" id="A0A7W9ZF32"/>
<reference evidence="1 2" key="1">
    <citation type="submission" date="2020-08" db="EMBL/GenBank/DDBJ databases">
        <title>Genomic Encyclopedia of Type Strains, Phase IV (KMG-IV): sequencing the most valuable type-strain genomes for metagenomic binning, comparative biology and taxonomic classification.</title>
        <authorList>
            <person name="Goeker M."/>
        </authorList>
    </citation>
    <scope>NUCLEOTIDE SEQUENCE [LARGE SCALE GENOMIC DNA]</scope>
    <source>
        <strain evidence="1 2">DSM 11590</strain>
    </source>
</reference>
<organism evidence="1 2">
    <name type="scientific">Novispirillum itersonii</name>
    <name type="common">Aquaspirillum itersonii</name>
    <dbReference type="NCBI Taxonomy" id="189"/>
    <lineage>
        <taxon>Bacteria</taxon>
        <taxon>Pseudomonadati</taxon>
        <taxon>Pseudomonadota</taxon>
        <taxon>Alphaproteobacteria</taxon>
        <taxon>Rhodospirillales</taxon>
        <taxon>Novispirillaceae</taxon>
        <taxon>Novispirillum</taxon>
    </lineage>
</organism>
<sequence length="125" mass="13718">MIAHDLEMPGDGPGMSWPFPPGAFDAVIVTNYLHRPLFPALIEAVSPGGILLYETFAQGNEHFGRPRNPDHLLRAGELLERTYPLQVIAYETGTVCRNGENRVISRIAAIRGETPVLLPLAEPCD</sequence>
<dbReference type="Proteomes" id="UP000544872">
    <property type="component" value="Unassembled WGS sequence"/>
</dbReference>
<dbReference type="InterPro" id="IPR029063">
    <property type="entry name" value="SAM-dependent_MTases_sf"/>
</dbReference>
<dbReference type="Gene3D" id="3.40.50.150">
    <property type="entry name" value="Vaccinia Virus protein VP39"/>
    <property type="match status" value="1"/>
</dbReference>
<gene>
    <name evidence="1" type="ORF">FHS48_001348</name>
</gene>
<dbReference type="GO" id="GO:0008168">
    <property type="term" value="F:methyltransferase activity"/>
    <property type="evidence" value="ECO:0007669"/>
    <property type="project" value="UniProtKB-KW"/>
</dbReference>
<name>A0A7W9ZF32_NOVIT</name>
<dbReference type="SUPFAM" id="SSF53335">
    <property type="entry name" value="S-adenosyl-L-methionine-dependent methyltransferases"/>
    <property type="match status" value="1"/>
</dbReference>